<dbReference type="InterPro" id="IPR018060">
    <property type="entry name" value="HTH_AraC"/>
</dbReference>
<dbReference type="PANTHER" id="PTHR46796:SF6">
    <property type="entry name" value="ARAC SUBFAMILY"/>
    <property type="match status" value="1"/>
</dbReference>
<evidence type="ECO:0000313" key="6">
    <source>
        <dbReference type="EMBL" id="KAB1089264.1"/>
    </source>
</evidence>
<evidence type="ECO:0000256" key="4">
    <source>
        <dbReference type="SAM" id="MobiDB-lite"/>
    </source>
</evidence>
<dbReference type="PROSITE" id="PS01124">
    <property type="entry name" value="HTH_ARAC_FAMILY_2"/>
    <property type="match status" value="1"/>
</dbReference>
<keyword evidence="1" id="KW-0805">Transcription regulation</keyword>
<evidence type="ECO:0000256" key="3">
    <source>
        <dbReference type="ARBA" id="ARBA00023163"/>
    </source>
</evidence>
<sequence length="300" mass="32654">MDHSPPHTRVPEILLTSEGRGWSGLAADFVLFPSGVISDVPGGEMHGLGMHYGPPVNAYCRCGGRKMHRLQKPGDIDIVPAGVGGTWEDEADARILSLRIFPWLINQVAEELDRDPSTIELLPQFQLRDARIEGIAWAIKADLEADTPSDPLYIELLANALAVRLIEIGSGSQHSGANGNAPKLSARQLKLLTDFIESNLDQKLHLADLAAVAGVGVTRLKTLFRNSTGAPVHQYVIRRRVEYARAMMETSSIPASEIALAAGFAHQSHMTSTMRRVLGQTPSEIARQSSDFRPKLQTSA</sequence>
<name>A0A6A1U0P8_NEOGA</name>
<dbReference type="InterPro" id="IPR050204">
    <property type="entry name" value="AraC_XylS_family_regulators"/>
</dbReference>
<evidence type="ECO:0000256" key="1">
    <source>
        <dbReference type="ARBA" id="ARBA00023015"/>
    </source>
</evidence>
<dbReference type="InterPro" id="IPR009057">
    <property type="entry name" value="Homeodomain-like_sf"/>
</dbReference>
<evidence type="ECO:0000313" key="7">
    <source>
        <dbReference type="Proteomes" id="UP000386575"/>
    </source>
</evidence>
<accession>A0A6A1U0P8</accession>
<dbReference type="SMART" id="SM00342">
    <property type="entry name" value="HTH_ARAC"/>
    <property type="match status" value="1"/>
</dbReference>
<feature type="region of interest" description="Disordered" evidence="4">
    <location>
        <begin position="281"/>
        <end position="300"/>
    </location>
</feature>
<dbReference type="Pfam" id="PF12833">
    <property type="entry name" value="HTH_18"/>
    <property type="match status" value="1"/>
</dbReference>
<organism evidence="6 7">
    <name type="scientific">Neorhizobium galegae</name>
    <name type="common">Rhizobium galegae</name>
    <dbReference type="NCBI Taxonomy" id="399"/>
    <lineage>
        <taxon>Bacteria</taxon>
        <taxon>Pseudomonadati</taxon>
        <taxon>Pseudomonadota</taxon>
        <taxon>Alphaproteobacteria</taxon>
        <taxon>Hyphomicrobiales</taxon>
        <taxon>Rhizobiaceae</taxon>
        <taxon>Rhizobium/Agrobacterium group</taxon>
        <taxon>Neorhizobium</taxon>
    </lineage>
</organism>
<dbReference type="GO" id="GO:0003700">
    <property type="term" value="F:DNA-binding transcription factor activity"/>
    <property type="evidence" value="ECO:0007669"/>
    <property type="project" value="InterPro"/>
</dbReference>
<dbReference type="SUPFAM" id="SSF46689">
    <property type="entry name" value="Homeodomain-like"/>
    <property type="match status" value="2"/>
</dbReference>
<reference evidence="6 7" key="1">
    <citation type="submission" date="2019-09" db="EMBL/GenBank/DDBJ databases">
        <title>Genome sequencing of Ng87 strain.</title>
        <authorList>
            <person name="Karasev E.S."/>
            <person name="Andronov E."/>
        </authorList>
    </citation>
    <scope>NUCLEOTIDE SEQUENCE [LARGE SCALE GENOMIC DNA]</scope>
    <source>
        <strain evidence="6 7">Ng87</strain>
    </source>
</reference>
<dbReference type="GO" id="GO:0043565">
    <property type="term" value="F:sequence-specific DNA binding"/>
    <property type="evidence" value="ECO:0007669"/>
    <property type="project" value="InterPro"/>
</dbReference>
<dbReference type="Proteomes" id="UP000386575">
    <property type="component" value="Unassembled WGS sequence"/>
</dbReference>
<dbReference type="AlphaFoldDB" id="A0A6A1U0P8"/>
<evidence type="ECO:0000256" key="2">
    <source>
        <dbReference type="ARBA" id="ARBA00023125"/>
    </source>
</evidence>
<keyword evidence="2" id="KW-0238">DNA-binding</keyword>
<evidence type="ECO:0000259" key="5">
    <source>
        <dbReference type="PROSITE" id="PS01124"/>
    </source>
</evidence>
<keyword evidence="3" id="KW-0804">Transcription</keyword>
<dbReference type="EMBL" id="VZUL01000002">
    <property type="protein sequence ID" value="KAB1089264.1"/>
    <property type="molecule type" value="Genomic_DNA"/>
</dbReference>
<comment type="caution">
    <text evidence="6">The sequence shown here is derived from an EMBL/GenBank/DDBJ whole genome shotgun (WGS) entry which is preliminary data.</text>
</comment>
<dbReference type="Gene3D" id="1.10.10.60">
    <property type="entry name" value="Homeodomain-like"/>
    <property type="match status" value="1"/>
</dbReference>
<protein>
    <submittedName>
        <fullName evidence="6">Helix-turn-helix transcriptional regulator</fullName>
    </submittedName>
</protein>
<dbReference type="PANTHER" id="PTHR46796">
    <property type="entry name" value="HTH-TYPE TRANSCRIPTIONAL ACTIVATOR RHAS-RELATED"/>
    <property type="match status" value="1"/>
</dbReference>
<gene>
    <name evidence="6" type="ORF">F4V91_24705</name>
</gene>
<feature type="domain" description="HTH araC/xylS-type" evidence="5">
    <location>
        <begin position="190"/>
        <end position="288"/>
    </location>
</feature>
<proteinExistence type="predicted"/>
<dbReference type="RefSeq" id="WP_151045985.1">
    <property type="nucleotide sequence ID" value="NZ_VZUL01000002.1"/>
</dbReference>